<dbReference type="AlphaFoldDB" id="A0A4U7B014"/>
<protein>
    <submittedName>
        <fullName evidence="2">Uncharacterized protein</fullName>
    </submittedName>
</protein>
<proteinExistence type="predicted"/>
<dbReference type="EMBL" id="PTQR01000048">
    <property type="protein sequence ID" value="TKX24029.1"/>
    <property type="molecule type" value="Genomic_DNA"/>
</dbReference>
<reference evidence="2 3" key="1">
    <citation type="submission" date="2018-02" db="EMBL/GenBank/DDBJ databases">
        <title>Draft genome sequences of Elsinoe sp., causing black scab on jojoba.</title>
        <authorList>
            <person name="Stodart B."/>
            <person name="Jeffress S."/>
            <person name="Ash G."/>
            <person name="Arun Chinnappa K."/>
        </authorList>
    </citation>
    <scope>NUCLEOTIDE SEQUENCE [LARGE SCALE GENOMIC DNA]</scope>
    <source>
        <strain evidence="2 3">Hillstone_2</strain>
    </source>
</reference>
<gene>
    <name evidence="2" type="ORF">C1H76_3733</name>
</gene>
<sequence>MRYPASGRSRLLTPAHTASHHSHDAYHTTSGLKHHAPTLCNRPTAAGHTDASISGQIASEPSGDQITYAESPRSRTRRIFAHYNQRSRRRPDYALRISSQRDLAETAAHPSALDVARVAAVAGLIQRIHHSAATTLFRVSAVTVPLARRETKSTA</sequence>
<feature type="region of interest" description="Disordered" evidence="1">
    <location>
        <begin position="1"/>
        <end position="74"/>
    </location>
</feature>
<feature type="compositionally biased region" description="Polar residues" evidence="1">
    <location>
        <begin position="51"/>
        <end position="65"/>
    </location>
</feature>
<dbReference type="Proteomes" id="UP000308133">
    <property type="component" value="Unassembled WGS sequence"/>
</dbReference>
<comment type="caution">
    <text evidence="2">The sequence shown here is derived from an EMBL/GenBank/DDBJ whole genome shotgun (WGS) entry which is preliminary data.</text>
</comment>
<name>A0A4U7B014_9PEZI</name>
<evidence type="ECO:0000313" key="2">
    <source>
        <dbReference type="EMBL" id="TKX24029.1"/>
    </source>
</evidence>
<evidence type="ECO:0000313" key="3">
    <source>
        <dbReference type="Proteomes" id="UP000308133"/>
    </source>
</evidence>
<organism evidence="2 3">
    <name type="scientific">Elsinoe australis</name>
    <dbReference type="NCBI Taxonomy" id="40998"/>
    <lineage>
        <taxon>Eukaryota</taxon>
        <taxon>Fungi</taxon>
        <taxon>Dikarya</taxon>
        <taxon>Ascomycota</taxon>
        <taxon>Pezizomycotina</taxon>
        <taxon>Dothideomycetes</taxon>
        <taxon>Dothideomycetidae</taxon>
        <taxon>Myriangiales</taxon>
        <taxon>Elsinoaceae</taxon>
        <taxon>Elsinoe</taxon>
    </lineage>
</organism>
<accession>A0A4U7B014</accession>
<evidence type="ECO:0000256" key="1">
    <source>
        <dbReference type="SAM" id="MobiDB-lite"/>
    </source>
</evidence>